<accession>A0A0E9WTT3</accession>
<reference evidence="1" key="2">
    <citation type="journal article" date="2015" name="Fish Shellfish Immunol.">
        <title>Early steps in the European eel (Anguilla anguilla)-Vibrio vulnificus interaction in the gills: Role of the RtxA13 toxin.</title>
        <authorList>
            <person name="Callol A."/>
            <person name="Pajuelo D."/>
            <person name="Ebbesson L."/>
            <person name="Teles M."/>
            <person name="MacKenzie S."/>
            <person name="Amaro C."/>
        </authorList>
    </citation>
    <scope>NUCLEOTIDE SEQUENCE</scope>
</reference>
<reference evidence="1" key="1">
    <citation type="submission" date="2014-11" db="EMBL/GenBank/DDBJ databases">
        <authorList>
            <person name="Amaro Gonzalez C."/>
        </authorList>
    </citation>
    <scope>NUCLEOTIDE SEQUENCE</scope>
</reference>
<evidence type="ECO:0000313" key="1">
    <source>
        <dbReference type="EMBL" id="JAH93824.1"/>
    </source>
</evidence>
<dbReference type="EMBL" id="GBXM01014753">
    <property type="protein sequence ID" value="JAH93824.1"/>
    <property type="molecule type" value="Transcribed_RNA"/>
</dbReference>
<sequence>MQVCLLVQHILEITQAPEPNVNIHPVYLVNFDILLGHLYTNSLFTVFIDFHFKEK</sequence>
<organism evidence="1">
    <name type="scientific">Anguilla anguilla</name>
    <name type="common">European freshwater eel</name>
    <name type="synonym">Muraena anguilla</name>
    <dbReference type="NCBI Taxonomy" id="7936"/>
    <lineage>
        <taxon>Eukaryota</taxon>
        <taxon>Metazoa</taxon>
        <taxon>Chordata</taxon>
        <taxon>Craniata</taxon>
        <taxon>Vertebrata</taxon>
        <taxon>Euteleostomi</taxon>
        <taxon>Actinopterygii</taxon>
        <taxon>Neopterygii</taxon>
        <taxon>Teleostei</taxon>
        <taxon>Anguilliformes</taxon>
        <taxon>Anguillidae</taxon>
        <taxon>Anguilla</taxon>
    </lineage>
</organism>
<proteinExistence type="predicted"/>
<dbReference type="AlphaFoldDB" id="A0A0E9WTT3"/>
<protein>
    <submittedName>
        <fullName evidence="1">Uncharacterized protein</fullName>
    </submittedName>
</protein>
<name>A0A0E9WTT3_ANGAN</name>